<gene>
    <name evidence="4" type="ORF">P7H43_10045</name>
</gene>
<dbReference type="PANTHER" id="PTHR36934:SF1">
    <property type="entry name" value="THIOESTERASE DOMAIN-CONTAINING PROTEIN"/>
    <property type="match status" value="1"/>
</dbReference>
<feature type="active site" evidence="1">
    <location>
        <position position="38"/>
    </location>
</feature>
<dbReference type="Pfam" id="PF22636">
    <property type="entry name" value="FlK"/>
    <property type="match status" value="1"/>
</dbReference>
<sequence>MDQTFAKEYTVTADLTAEAMGSGGIPVLATPAMVTMVENACYGELQKELKAEETSVGGFLSIEHLAPSPVGATVTVRAALYEHAGTKVVFSFTVYEGEKLVGKGNHERFIVKKERFLSKLS</sequence>
<dbReference type="RefSeq" id="WP_303220009.1">
    <property type="nucleotide sequence ID" value="NZ_CAUGVL010000092.1"/>
</dbReference>
<dbReference type="InterPro" id="IPR054485">
    <property type="entry name" value="FlK-like_dom"/>
</dbReference>
<feature type="binding site" evidence="2">
    <location>
        <position position="57"/>
    </location>
    <ligand>
        <name>CoA</name>
        <dbReference type="ChEBI" id="CHEBI:57287"/>
    </ligand>
</feature>
<dbReference type="InterPro" id="IPR029069">
    <property type="entry name" value="HotDog_dom_sf"/>
</dbReference>
<feature type="domain" description="Fluoroacetyl-CoA-specific thioesterase-like" evidence="3">
    <location>
        <begin position="11"/>
        <end position="114"/>
    </location>
</feature>
<dbReference type="SUPFAM" id="SSF54637">
    <property type="entry name" value="Thioesterase/thiol ester dehydrase-isomerase"/>
    <property type="match status" value="1"/>
</dbReference>
<dbReference type="AlphaFoldDB" id="A0AAW8TXE2"/>
<feature type="binding site" evidence="2">
    <location>
        <position position="108"/>
    </location>
    <ligand>
        <name>substrate</name>
    </ligand>
</feature>
<dbReference type="InterPro" id="IPR025540">
    <property type="entry name" value="FlK"/>
</dbReference>
<dbReference type="Proteomes" id="UP001256711">
    <property type="component" value="Unassembled WGS sequence"/>
</dbReference>
<evidence type="ECO:0000256" key="1">
    <source>
        <dbReference type="PIRSR" id="PIRSR014972-1"/>
    </source>
</evidence>
<evidence type="ECO:0000313" key="4">
    <source>
        <dbReference type="EMBL" id="MDT2810830.1"/>
    </source>
</evidence>
<accession>A0AAW8TXE2</accession>
<organism evidence="4 5">
    <name type="scientific">Enterococcus asini</name>
    <dbReference type="NCBI Taxonomy" id="57732"/>
    <lineage>
        <taxon>Bacteria</taxon>
        <taxon>Bacillati</taxon>
        <taxon>Bacillota</taxon>
        <taxon>Bacilli</taxon>
        <taxon>Lactobacillales</taxon>
        <taxon>Enterococcaceae</taxon>
        <taxon>Enterococcus</taxon>
    </lineage>
</organism>
<protein>
    <submittedName>
        <fullName evidence="4">Thioesterase family protein</fullName>
    </submittedName>
</protein>
<feature type="active site" evidence="1">
    <location>
        <position position="30"/>
    </location>
</feature>
<dbReference type="PIRSF" id="PIRSF014972">
    <property type="entry name" value="FlK"/>
    <property type="match status" value="1"/>
</dbReference>
<dbReference type="EMBL" id="JARQBJ010000004">
    <property type="protein sequence ID" value="MDT2810830.1"/>
    <property type="molecule type" value="Genomic_DNA"/>
</dbReference>
<comment type="caution">
    <text evidence="4">The sequence shown here is derived from an EMBL/GenBank/DDBJ whole genome shotgun (WGS) entry which is preliminary data.</text>
</comment>
<feature type="active site" evidence="1">
    <location>
        <position position="64"/>
    </location>
</feature>
<feature type="binding site" evidence="2">
    <location>
        <position position="57"/>
    </location>
    <ligand>
        <name>substrate</name>
    </ligand>
</feature>
<evidence type="ECO:0000259" key="3">
    <source>
        <dbReference type="Pfam" id="PF22636"/>
    </source>
</evidence>
<dbReference type="PANTHER" id="PTHR36934">
    <property type="entry name" value="BLR0278 PROTEIN"/>
    <property type="match status" value="1"/>
</dbReference>
<evidence type="ECO:0000313" key="5">
    <source>
        <dbReference type="Proteomes" id="UP001256711"/>
    </source>
</evidence>
<proteinExistence type="predicted"/>
<name>A0AAW8TXE2_9ENTE</name>
<reference evidence="4" key="1">
    <citation type="submission" date="2023-03" db="EMBL/GenBank/DDBJ databases">
        <authorList>
            <person name="Shen W."/>
            <person name="Cai J."/>
        </authorList>
    </citation>
    <scope>NUCLEOTIDE SEQUENCE</scope>
    <source>
        <strain evidence="4">B226-2</strain>
    </source>
</reference>
<evidence type="ECO:0000256" key="2">
    <source>
        <dbReference type="PIRSR" id="PIRSR014972-2"/>
    </source>
</evidence>
<dbReference type="Gene3D" id="3.10.129.10">
    <property type="entry name" value="Hotdog Thioesterase"/>
    <property type="match status" value="1"/>
</dbReference>